<dbReference type="Pfam" id="PF14137">
    <property type="entry name" value="DUF4304"/>
    <property type="match status" value="1"/>
</dbReference>
<dbReference type="STRING" id="360105.CCV52592_0510"/>
<name>A7GXC0_CAMC5</name>
<proteinExistence type="predicted"/>
<dbReference type="HOGENOM" id="CLU_1342168_0_0_7"/>
<gene>
    <name evidence="1" type="ORF">CCV52592_0510</name>
</gene>
<organism evidence="1 2">
    <name type="scientific">Campylobacter curvus (strain 525.92)</name>
    <dbReference type="NCBI Taxonomy" id="360105"/>
    <lineage>
        <taxon>Bacteria</taxon>
        <taxon>Pseudomonadati</taxon>
        <taxon>Campylobacterota</taxon>
        <taxon>Epsilonproteobacteria</taxon>
        <taxon>Campylobacterales</taxon>
        <taxon>Campylobacteraceae</taxon>
        <taxon>Campylobacter</taxon>
    </lineage>
</organism>
<dbReference type="AlphaFoldDB" id="A7GXC0"/>
<evidence type="ECO:0008006" key="3">
    <source>
        <dbReference type="Google" id="ProtNLM"/>
    </source>
</evidence>
<evidence type="ECO:0000313" key="1">
    <source>
        <dbReference type="EMBL" id="EAU00721.2"/>
    </source>
</evidence>
<dbReference type="KEGG" id="ccv:CCV52592_0510"/>
<sequence>MKEIFETLINQTAKPLLKENGFTKKGLNFFKKQNELIFTINFQKSSANSPFETKFYINCGVYASIFDTTLGKNAPLYPKEYECHFRERISTILKENDGYFIDQNTDMNELGKKLTQDLNLAVKFLDEIKSADELMKILLAKGGLNLIDTIFEYLLASKNEKIFIEQSWKLYVKYGNEARWQIFENKINKMLEKYGLEKINFNETVKRSD</sequence>
<dbReference type="Proteomes" id="UP000006380">
    <property type="component" value="Chromosome"/>
</dbReference>
<protein>
    <recommendedName>
        <fullName evidence="3">DUF4304 domain-containing protein</fullName>
    </recommendedName>
</protein>
<dbReference type="EMBL" id="CP000767">
    <property type="protein sequence ID" value="EAU00721.2"/>
    <property type="molecule type" value="Genomic_DNA"/>
</dbReference>
<accession>A7GXC0</accession>
<reference evidence="1" key="1">
    <citation type="submission" date="2016-07" db="EMBL/GenBank/DDBJ databases">
        <title>Comparative genomics of the Campylobacter concisus group.</title>
        <authorList>
            <person name="Miller W.G."/>
            <person name="Yee E."/>
            <person name="Chapman M.H."/>
            <person name="Huynh S."/>
            <person name="Bono J.L."/>
            <person name="On S.L.W."/>
            <person name="StLeger J."/>
            <person name="Foster G."/>
            <person name="Parker C.T."/>
        </authorList>
    </citation>
    <scope>NUCLEOTIDE SEQUENCE</scope>
    <source>
        <strain evidence="1">525.92</strain>
    </source>
</reference>
<evidence type="ECO:0000313" key="2">
    <source>
        <dbReference type="Proteomes" id="UP000006380"/>
    </source>
</evidence>
<keyword evidence="2" id="KW-1185">Reference proteome</keyword>
<dbReference type="RefSeq" id="WP_009650019.1">
    <property type="nucleotide sequence ID" value="NC_009715.2"/>
</dbReference>
<dbReference type="InterPro" id="IPR025412">
    <property type="entry name" value="DUF4304"/>
</dbReference>
<dbReference type="OrthoDB" id="8419961at2"/>